<dbReference type="InterPro" id="IPR000261">
    <property type="entry name" value="EH_dom"/>
</dbReference>
<dbReference type="EMBL" id="JABFUD020000002">
    <property type="protein sequence ID" value="KAI5082776.1"/>
    <property type="molecule type" value="Genomic_DNA"/>
</dbReference>
<feature type="compositionally biased region" description="Low complexity" evidence="2">
    <location>
        <begin position="168"/>
        <end position="180"/>
    </location>
</feature>
<feature type="coiled-coil region" evidence="1">
    <location>
        <begin position="655"/>
        <end position="682"/>
    </location>
</feature>
<dbReference type="AlphaFoldDB" id="A0A9D4VBR3"/>
<keyword evidence="1" id="KW-0175">Coiled coil</keyword>
<feature type="domain" description="EF-hand" evidence="4">
    <location>
        <begin position="39"/>
        <end position="71"/>
    </location>
</feature>
<feature type="region of interest" description="Disordered" evidence="2">
    <location>
        <begin position="990"/>
        <end position="1011"/>
    </location>
</feature>
<dbReference type="OrthoDB" id="524326at2759"/>
<protein>
    <submittedName>
        <fullName evidence="5">Uncharacterized protein</fullName>
    </submittedName>
</protein>
<keyword evidence="6" id="KW-1185">Reference proteome</keyword>
<dbReference type="PANTHER" id="PTHR11216">
    <property type="entry name" value="EH DOMAIN"/>
    <property type="match status" value="1"/>
</dbReference>
<feature type="domain" description="EH" evidence="3">
    <location>
        <begin position="335"/>
        <end position="410"/>
    </location>
</feature>
<evidence type="ECO:0000256" key="1">
    <source>
        <dbReference type="SAM" id="Coils"/>
    </source>
</evidence>
<evidence type="ECO:0000313" key="5">
    <source>
        <dbReference type="EMBL" id="KAI5082776.1"/>
    </source>
</evidence>
<gene>
    <name evidence="5" type="ORF">GOP47_0002519</name>
</gene>
<feature type="domain" description="EH" evidence="3">
    <location>
        <begin position="7"/>
        <end position="93"/>
    </location>
</feature>
<dbReference type="CDD" id="cd00052">
    <property type="entry name" value="EH"/>
    <property type="match status" value="2"/>
</dbReference>
<dbReference type="Proteomes" id="UP000886520">
    <property type="component" value="Chromosome 3"/>
</dbReference>
<feature type="region of interest" description="Disordered" evidence="2">
    <location>
        <begin position="812"/>
        <end position="877"/>
    </location>
</feature>
<dbReference type="Pfam" id="PF12763">
    <property type="entry name" value="EH"/>
    <property type="match status" value="2"/>
</dbReference>
<feature type="domain" description="EF-hand" evidence="4">
    <location>
        <begin position="2"/>
        <end position="37"/>
    </location>
</feature>
<dbReference type="InterPro" id="IPR011992">
    <property type="entry name" value="EF-hand-dom_pair"/>
</dbReference>
<reference evidence="5" key="1">
    <citation type="submission" date="2021-01" db="EMBL/GenBank/DDBJ databases">
        <title>Adiantum capillus-veneris genome.</title>
        <authorList>
            <person name="Fang Y."/>
            <person name="Liao Q."/>
        </authorList>
    </citation>
    <scope>NUCLEOTIDE SEQUENCE</scope>
    <source>
        <strain evidence="5">H3</strain>
        <tissue evidence="5">Leaf</tissue>
    </source>
</reference>
<dbReference type="PANTHER" id="PTHR11216:SF161">
    <property type="entry name" value="CALCIUM-BINDING EF HAND FAMILY PROTEIN"/>
    <property type="match status" value="1"/>
</dbReference>
<sequence>MAAPDLFDAYFRRADVDRDGRISGQEAVSFFQGANLHREVLAKVWQYADKGQTGFLSRLEFYNALKLVTVAQSGRELTPALVSKALSEPAASQIPAPQIQMSSIPTAMNPQLVGSARPVQSSVVPGPVAPGQQQYTAGPLPQGFRPTMSTQLQRTSTLSTPAASANISSDWPSNKSSSWPGPGAVSNPPGIQLSQTKATLPTQDLFQGTAPVVNAVTPPKTTVEPDLFGGDVFTAVPTNPQITTIHGQSKGSAQTPQLSLTVPNQPPQPRGPQVSGQPDIASLEIVPTSSTPTSVAPRQLQAVASSAGRAERGFAAPLPAGSKPWPKMTDAVVRRYTKIFFDVDTDKDGKISGAQARDLFLSWRLPREVLKQVWDLSDQDHDSMLSLNEFCVALYLMERHREGCALPTTISPAFYFDESGLQALRLSEAHVAVPQNSAGHNVPAWQHHPGVLQSASPGSQPRPLGIPVGSVSQAMGTNLPPRPVPQGGQTMVRTLRAAPGQEGSLPVQPAPAQPPQQKSKAPALEMDLVNQLPADDQLTLQTKHQEAVDAEKKVIELERQILDSKERMDFYRLKMQEIVLFKTRCDNRLAEITERIGSDKREVETFTKRYNEKFKQAGDSQSRLLADEAAFRDVQERRLELYNSILRLDQGGDSNALLQSHAEKLQTDLDALRKSLNSKCKQLGVRIKVTTLAELPYGWKPGAQENAAAWDDDWDKFEDEGFTYVQEFMEDGTPGSNGAKPKTLTDWDENGHYEDGFEIADERLSNGNGALEEANYDSAANGHSDLNVDSSSSSPIQPMQTSIIDAVDATKDTQSHGFDPSSWPSDTDPIADEGGDWASAFSHKSDDTDSTISWGRNDASSNKTLEEPSFITGKSGTTSSLGYSDPFDMLSSPVHMRDAQDEMPSFGPIRTKENSSVFFDNSVPSTPLYNTTSFGQSSTGGFFDESVPSTPFHNVSKIQGPSPELFRFDSFTSNATNDIGHTSDSFARFDSFNSNAGQASRRSSDASSAFR</sequence>
<name>A0A9D4VBR3_ADICA</name>
<dbReference type="GO" id="GO:0006897">
    <property type="term" value="P:endocytosis"/>
    <property type="evidence" value="ECO:0007669"/>
    <property type="project" value="TreeGrafter"/>
</dbReference>
<dbReference type="PROSITE" id="PS50031">
    <property type="entry name" value="EH"/>
    <property type="match status" value="2"/>
</dbReference>
<feature type="compositionally biased region" description="Low complexity" evidence="2">
    <location>
        <begin position="999"/>
        <end position="1011"/>
    </location>
</feature>
<feature type="region of interest" description="Disordered" evidence="2">
    <location>
        <begin position="244"/>
        <end position="276"/>
    </location>
</feature>
<dbReference type="PROSITE" id="PS50222">
    <property type="entry name" value="EF_HAND_2"/>
    <property type="match status" value="3"/>
</dbReference>
<feature type="domain" description="EF-hand" evidence="4">
    <location>
        <begin position="365"/>
        <end position="400"/>
    </location>
</feature>
<comment type="caution">
    <text evidence="5">The sequence shown here is derived from an EMBL/GenBank/DDBJ whole genome shotgun (WGS) entry which is preliminary data.</text>
</comment>
<feature type="coiled-coil region" evidence="1">
    <location>
        <begin position="540"/>
        <end position="567"/>
    </location>
</feature>
<dbReference type="SMART" id="SM00027">
    <property type="entry name" value="EH"/>
    <property type="match status" value="2"/>
</dbReference>
<evidence type="ECO:0000259" key="4">
    <source>
        <dbReference type="PROSITE" id="PS50222"/>
    </source>
</evidence>
<feature type="region of interest" description="Disordered" evidence="2">
    <location>
        <begin position="499"/>
        <end position="520"/>
    </location>
</feature>
<proteinExistence type="predicted"/>
<evidence type="ECO:0000259" key="3">
    <source>
        <dbReference type="PROSITE" id="PS50031"/>
    </source>
</evidence>
<dbReference type="GO" id="GO:0016197">
    <property type="term" value="P:endosomal transport"/>
    <property type="evidence" value="ECO:0007669"/>
    <property type="project" value="TreeGrafter"/>
</dbReference>
<dbReference type="GO" id="GO:0005737">
    <property type="term" value="C:cytoplasm"/>
    <property type="evidence" value="ECO:0007669"/>
    <property type="project" value="TreeGrafter"/>
</dbReference>
<feature type="compositionally biased region" description="Polar residues" evidence="2">
    <location>
        <begin position="850"/>
        <end position="863"/>
    </location>
</feature>
<feature type="compositionally biased region" description="Polar residues" evidence="2">
    <location>
        <begin position="244"/>
        <end position="263"/>
    </location>
</feature>
<feature type="region of interest" description="Disordered" evidence="2">
    <location>
        <begin position="163"/>
        <end position="184"/>
    </location>
</feature>
<evidence type="ECO:0000256" key="2">
    <source>
        <dbReference type="SAM" id="MobiDB-lite"/>
    </source>
</evidence>
<evidence type="ECO:0000313" key="6">
    <source>
        <dbReference type="Proteomes" id="UP000886520"/>
    </source>
</evidence>
<organism evidence="5 6">
    <name type="scientific">Adiantum capillus-veneris</name>
    <name type="common">Maidenhair fern</name>
    <dbReference type="NCBI Taxonomy" id="13818"/>
    <lineage>
        <taxon>Eukaryota</taxon>
        <taxon>Viridiplantae</taxon>
        <taxon>Streptophyta</taxon>
        <taxon>Embryophyta</taxon>
        <taxon>Tracheophyta</taxon>
        <taxon>Polypodiopsida</taxon>
        <taxon>Polypodiidae</taxon>
        <taxon>Polypodiales</taxon>
        <taxon>Pteridineae</taxon>
        <taxon>Pteridaceae</taxon>
        <taxon>Vittarioideae</taxon>
        <taxon>Adiantum</taxon>
    </lineage>
</organism>
<dbReference type="SMART" id="SM00054">
    <property type="entry name" value="EFh"/>
    <property type="match status" value="4"/>
</dbReference>
<dbReference type="Gene3D" id="1.10.238.10">
    <property type="entry name" value="EF-hand"/>
    <property type="match status" value="2"/>
</dbReference>
<dbReference type="GO" id="GO:0005886">
    <property type="term" value="C:plasma membrane"/>
    <property type="evidence" value="ECO:0007669"/>
    <property type="project" value="TreeGrafter"/>
</dbReference>
<accession>A0A9D4VBR3</accession>
<dbReference type="InterPro" id="IPR002048">
    <property type="entry name" value="EF_hand_dom"/>
</dbReference>
<dbReference type="GO" id="GO:0005509">
    <property type="term" value="F:calcium ion binding"/>
    <property type="evidence" value="ECO:0007669"/>
    <property type="project" value="InterPro"/>
</dbReference>
<dbReference type="SUPFAM" id="SSF47473">
    <property type="entry name" value="EF-hand"/>
    <property type="match status" value="2"/>
</dbReference>